<dbReference type="Proteomes" id="UP001066276">
    <property type="component" value="Chromosome 4_1"/>
</dbReference>
<dbReference type="Gene3D" id="6.20.200.20">
    <property type="match status" value="2"/>
</dbReference>
<dbReference type="Pfam" id="PF23333">
    <property type="entry name" value="VWC2L_1st"/>
    <property type="match status" value="1"/>
</dbReference>
<dbReference type="Pfam" id="PF23334">
    <property type="entry name" value="VWC2L_2nd"/>
    <property type="match status" value="1"/>
</dbReference>
<keyword evidence="3" id="KW-0732">Signal</keyword>
<dbReference type="InterPro" id="IPR042979">
    <property type="entry name" value="VWC2/VWC2L"/>
</dbReference>
<comment type="subcellular location">
    <subcellularLocation>
        <location evidence="1">Secreted</location>
    </subcellularLocation>
    <subcellularLocation>
        <location evidence="6">Synapse</location>
    </subcellularLocation>
</comment>
<dbReference type="GO" id="GO:0030514">
    <property type="term" value="P:negative regulation of BMP signaling pathway"/>
    <property type="evidence" value="ECO:0007669"/>
    <property type="project" value="TreeGrafter"/>
</dbReference>
<dbReference type="PROSITE" id="PS01208">
    <property type="entry name" value="VWFC_1"/>
    <property type="match status" value="2"/>
</dbReference>
<evidence type="ECO:0000259" key="7">
    <source>
        <dbReference type="PROSITE" id="PS50184"/>
    </source>
</evidence>
<feature type="domain" description="VWFC" evidence="7">
    <location>
        <begin position="189"/>
        <end position="247"/>
    </location>
</feature>
<dbReference type="GO" id="GO:0045202">
    <property type="term" value="C:synapse"/>
    <property type="evidence" value="ECO:0007669"/>
    <property type="project" value="UniProtKB-SubCell"/>
</dbReference>
<sequence length="310" mass="33997">MLCKSGLLPTLCKADDKIQQRRLSDVFNPTALTKFFADLPTPVLAADESERGLLEREATDEELEEALGQLHLECKNHGSLSKPAALWPLPLPPAMSSSARDFWALTALLSLLTRGLHGLSLVAHVNTCEANGSVYYVGEWYFLDSDHCTQCECTVEGAACARTECTALPPACMHVSHYPSDCCPRCEKIGCEYRGEVYELGEHFQPSECEQCTCDLDGIARCLVADCAPPPCVNPVYEKGECCPKCKDGPNCYADASQAQVIPGGEYVWVDSCTKCRCHDGQDVGYWEGNRVAKCERMRNCQVDQGGHNS</sequence>
<dbReference type="PANTHER" id="PTHR46252">
    <property type="entry name" value="BRORIN FAMILY MEMBER"/>
    <property type="match status" value="1"/>
</dbReference>
<evidence type="ECO:0000256" key="3">
    <source>
        <dbReference type="ARBA" id="ARBA00022729"/>
    </source>
</evidence>
<keyword evidence="9" id="KW-1185">Reference proteome</keyword>
<protein>
    <recommendedName>
        <fullName evidence="7">VWFC domain-containing protein</fullName>
    </recommendedName>
</protein>
<proteinExistence type="predicted"/>
<evidence type="ECO:0000256" key="6">
    <source>
        <dbReference type="ARBA" id="ARBA00034103"/>
    </source>
</evidence>
<dbReference type="AlphaFoldDB" id="A0AAV7T022"/>
<dbReference type="GO" id="GO:0005615">
    <property type="term" value="C:extracellular space"/>
    <property type="evidence" value="ECO:0007669"/>
    <property type="project" value="TreeGrafter"/>
</dbReference>
<organism evidence="8 9">
    <name type="scientific">Pleurodeles waltl</name>
    <name type="common">Iberian ribbed newt</name>
    <dbReference type="NCBI Taxonomy" id="8319"/>
    <lineage>
        <taxon>Eukaryota</taxon>
        <taxon>Metazoa</taxon>
        <taxon>Chordata</taxon>
        <taxon>Craniata</taxon>
        <taxon>Vertebrata</taxon>
        <taxon>Euteleostomi</taxon>
        <taxon>Amphibia</taxon>
        <taxon>Batrachia</taxon>
        <taxon>Caudata</taxon>
        <taxon>Salamandroidea</taxon>
        <taxon>Salamandridae</taxon>
        <taxon>Pleurodelinae</taxon>
        <taxon>Pleurodeles</taxon>
    </lineage>
</organism>
<keyword evidence="2" id="KW-0964">Secreted</keyword>
<evidence type="ECO:0000256" key="4">
    <source>
        <dbReference type="ARBA" id="ARBA00022737"/>
    </source>
</evidence>
<comment type="caution">
    <text evidence="8">The sequence shown here is derived from an EMBL/GenBank/DDBJ whole genome shotgun (WGS) entry which is preliminary data.</text>
</comment>
<dbReference type="PROSITE" id="PS50184">
    <property type="entry name" value="VWFC_2"/>
    <property type="match status" value="2"/>
</dbReference>
<name>A0AAV7T022_PLEWA</name>
<dbReference type="EMBL" id="JANPWB010000007">
    <property type="protein sequence ID" value="KAJ1169696.1"/>
    <property type="molecule type" value="Genomic_DNA"/>
</dbReference>
<dbReference type="InterPro" id="IPR059152">
    <property type="entry name" value="VWC2L_N"/>
</dbReference>
<keyword evidence="4" id="KW-0677">Repeat</keyword>
<dbReference type="InterPro" id="IPR057856">
    <property type="entry name" value="VWC2L_C"/>
</dbReference>
<keyword evidence="5" id="KW-0770">Synapse</keyword>
<evidence type="ECO:0000313" key="9">
    <source>
        <dbReference type="Proteomes" id="UP001066276"/>
    </source>
</evidence>
<accession>A0AAV7T022</accession>
<dbReference type="SMART" id="SM00214">
    <property type="entry name" value="VWC"/>
    <property type="match status" value="2"/>
</dbReference>
<dbReference type="GO" id="GO:0032281">
    <property type="term" value="C:AMPA glutamate receptor complex"/>
    <property type="evidence" value="ECO:0007669"/>
    <property type="project" value="TreeGrafter"/>
</dbReference>
<evidence type="ECO:0000256" key="2">
    <source>
        <dbReference type="ARBA" id="ARBA00022525"/>
    </source>
</evidence>
<gene>
    <name evidence="8" type="ORF">NDU88_001587</name>
</gene>
<dbReference type="SUPFAM" id="SSF57603">
    <property type="entry name" value="FnI-like domain"/>
    <property type="match status" value="2"/>
</dbReference>
<dbReference type="InterPro" id="IPR001007">
    <property type="entry name" value="VWF_dom"/>
</dbReference>
<dbReference type="PANTHER" id="PTHR46252:SF1">
    <property type="entry name" value="VON WILLEBRAND FACTOR C DOMAIN-CONTAINING PROTEIN 2-LIKE"/>
    <property type="match status" value="1"/>
</dbReference>
<evidence type="ECO:0000256" key="5">
    <source>
        <dbReference type="ARBA" id="ARBA00023018"/>
    </source>
</evidence>
<evidence type="ECO:0000256" key="1">
    <source>
        <dbReference type="ARBA" id="ARBA00004613"/>
    </source>
</evidence>
<reference evidence="8" key="1">
    <citation type="journal article" date="2022" name="bioRxiv">
        <title>Sequencing and chromosome-scale assembly of the giantPleurodeles waltlgenome.</title>
        <authorList>
            <person name="Brown T."/>
            <person name="Elewa A."/>
            <person name="Iarovenko S."/>
            <person name="Subramanian E."/>
            <person name="Araus A.J."/>
            <person name="Petzold A."/>
            <person name="Susuki M."/>
            <person name="Suzuki K.-i.T."/>
            <person name="Hayashi T."/>
            <person name="Toyoda A."/>
            <person name="Oliveira C."/>
            <person name="Osipova E."/>
            <person name="Leigh N.D."/>
            <person name="Simon A."/>
            <person name="Yun M.H."/>
        </authorList>
    </citation>
    <scope>NUCLEOTIDE SEQUENCE</scope>
    <source>
        <strain evidence="8">20211129_DDA</strain>
        <tissue evidence="8">Liver</tissue>
    </source>
</reference>
<feature type="domain" description="VWFC" evidence="7">
    <location>
        <begin position="126"/>
        <end position="187"/>
    </location>
</feature>
<evidence type="ECO:0000313" key="8">
    <source>
        <dbReference type="EMBL" id="KAJ1169696.1"/>
    </source>
</evidence>
<dbReference type="Pfam" id="PF23331">
    <property type="entry name" value="VWC2L_C"/>
    <property type="match status" value="1"/>
</dbReference>